<name>A0A0C1R8F5_9CLOT</name>
<dbReference type="Proteomes" id="UP000031366">
    <property type="component" value="Unassembled WGS sequence"/>
</dbReference>
<evidence type="ECO:0000313" key="3">
    <source>
        <dbReference type="Proteomes" id="UP000031366"/>
    </source>
</evidence>
<evidence type="ECO:0000313" key="2">
    <source>
        <dbReference type="EMBL" id="KIE46826.1"/>
    </source>
</evidence>
<comment type="caution">
    <text evidence="2">The sequence shown here is derived from an EMBL/GenBank/DDBJ whole genome shotgun (WGS) entry which is preliminary data.</text>
</comment>
<sequence>MILDEKKIQCIDYIIEGYTITQVSKLCNCSRQSIYDWLKDDDFKSELDKRTQEMSVAGNKKIVADVDKYINKLKLLALEGKSEKTQIEALTYLLNRIYGTPTSKVADVTGNKDKSENNINLDEELKEFKSIELNKKTK</sequence>
<dbReference type="AlphaFoldDB" id="A0A0C1R8F5"/>
<organism evidence="2 3">
    <name type="scientific">Clostridium argentinense CDC 2741</name>
    <dbReference type="NCBI Taxonomy" id="1418104"/>
    <lineage>
        <taxon>Bacteria</taxon>
        <taxon>Bacillati</taxon>
        <taxon>Bacillota</taxon>
        <taxon>Clostridia</taxon>
        <taxon>Eubacteriales</taxon>
        <taxon>Clostridiaceae</taxon>
        <taxon>Clostridium</taxon>
    </lineage>
</organism>
<dbReference type="EMBL" id="AYSO01000015">
    <property type="protein sequence ID" value="KIE46826.1"/>
    <property type="molecule type" value="Genomic_DNA"/>
</dbReference>
<dbReference type="InterPro" id="IPR055247">
    <property type="entry name" value="InsJ-like_HTH"/>
</dbReference>
<dbReference type="Gene3D" id="1.10.10.60">
    <property type="entry name" value="Homeodomain-like"/>
    <property type="match status" value="1"/>
</dbReference>
<protein>
    <submittedName>
        <fullName evidence="2">Transposase family protein</fullName>
    </submittedName>
</protein>
<dbReference type="OrthoDB" id="1919894at2"/>
<feature type="domain" description="Insertion element IS150 protein InsJ-like helix-turn-helix" evidence="1">
    <location>
        <begin position="6"/>
        <end position="39"/>
    </location>
</feature>
<dbReference type="RefSeq" id="WP_052268025.1">
    <property type="nucleotide sequence ID" value="NZ_AYSO01000015.1"/>
</dbReference>
<dbReference type="Pfam" id="PF13518">
    <property type="entry name" value="HTH_28"/>
    <property type="match status" value="1"/>
</dbReference>
<reference evidence="2 3" key="1">
    <citation type="journal article" date="2015" name="Infect. Genet. Evol.">
        <title>Genomic sequences of six botulinum neurotoxin-producing strains representing three clostridial species illustrate the mobility and diversity of botulinum neurotoxin genes.</title>
        <authorList>
            <person name="Smith T.J."/>
            <person name="Hill K.K."/>
            <person name="Xie G."/>
            <person name="Foley B.T."/>
            <person name="Williamson C.H."/>
            <person name="Foster J.T."/>
            <person name="Johnson S.L."/>
            <person name="Chertkov O."/>
            <person name="Teshima H."/>
            <person name="Gibbons H.S."/>
            <person name="Johnsky L.A."/>
            <person name="Karavis M.A."/>
            <person name="Smith L.A."/>
        </authorList>
    </citation>
    <scope>NUCLEOTIDE SEQUENCE [LARGE SCALE GENOMIC DNA]</scope>
    <source>
        <strain evidence="2 3">CDC 2741</strain>
    </source>
</reference>
<evidence type="ECO:0000259" key="1">
    <source>
        <dbReference type="Pfam" id="PF13518"/>
    </source>
</evidence>
<gene>
    <name evidence="2" type="ORF">U732_1111</name>
</gene>
<accession>A0A0C1R8F5</accession>
<proteinExistence type="predicted"/>
<keyword evidence="3" id="KW-1185">Reference proteome</keyword>